<reference evidence="2" key="1">
    <citation type="submission" date="2016-01" db="EMBL/GenBank/DDBJ databases">
        <authorList>
            <person name="Peeters C."/>
        </authorList>
    </citation>
    <scope>NUCLEOTIDE SEQUENCE [LARGE SCALE GENOMIC DNA]</scope>
    <source>
        <strain evidence="2">LMG 22937</strain>
    </source>
</reference>
<protein>
    <submittedName>
        <fullName evidence="2">Uncharacterized protein</fullName>
    </submittedName>
</protein>
<dbReference type="Proteomes" id="UP000054925">
    <property type="component" value="Unassembled WGS sequence"/>
</dbReference>
<keyword evidence="3" id="KW-1185">Reference proteome</keyword>
<dbReference type="AlphaFoldDB" id="A0A158KQA6"/>
<dbReference type="RefSeq" id="WP_087659876.1">
    <property type="nucleotide sequence ID" value="NZ_FCOL02000079.1"/>
</dbReference>
<organism evidence="2 3">
    <name type="scientific">Caballeronia terrestris</name>
    <dbReference type="NCBI Taxonomy" id="1226301"/>
    <lineage>
        <taxon>Bacteria</taxon>
        <taxon>Pseudomonadati</taxon>
        <taxon>Pseudomonadota</taxon>
        <taxon>Betaproteobacteria</taxon>
        <taxon>Burkholderiales</taxon>
        <taxon>Burkholderiaceae</taxon>
        <taxon>Caballeronia</taxon>
    </lineage>
</organism>
<accession>A0A158KQA6</accession>
<evidence type="ECO:0000313" key="3">
    <source>
        <dbReference type="Proteomes" id="UP000054925"/>
    </source>
</evidence>
<evidence type="ECO:0000313" key="2">
    <source>
        <dbReference type="EMBL" id="SAL82611.1"/>
    </source>
</evidence>
<feature type="region of interest" description="Disordered" evidence="1">
    <location>
        <begin position="143"/>
        <end position="165"/>
    </location>
</feature>
<proteinExistence type="predicted"/>
<evidence type="ECO:0000256" key="1">
    <source>
        <dbReference type="SAM" id="MobiDB-lite"/>
    </source>
</evidence>
<gene>
    <name evidence="2" type="ORF">AWB67_06172</name>
</gene>
<comment type="caution">
    <text evidence="2">The sequence shown here is derived from an EMBL/GenBank/DDBJ whole genome shotgun (WGS) entry which is preliminary data.</text>
</comment>
<name>A0A158KQA6_9BURK</name>
<dbReference type="OrthoDB" id="9135802at2"/>
<sequence length="165" mass="18429">MAQGRDDFDDDDEAFESFPDPEVARLVLELDWTITRRRRSGAMHHLVERRSVPLPVKPSHIELRVLTALAQAYGSALLQGADFEPVLDCIAEWGAVVLVQRSLWGERSDDLRLAARLLAARVPFEILCGTWPEVFMAQGQAELQEFRPQPPKSSMASDGEEGGDD</sequence>
<dbReference type="EMBL" id="FCOL02000079">
    <property type="protein sequence ID" value="SAL82611.1"/>
    <property type="molecule type" value="Genomic_DNA"/>
</dbReference>